<comment type="caution">
    <text evidence="3">The sequence shown here is derived from an EMBL/GenBank/DDBJ whole genome shotgun (WGS) entry which is preliminary data.</text>
</comment>
<reference evidence="2 5" key="2">
    <citation type="submission" date="2020-01" db="EMBL/GenBank/DDBJ databases">
        <title>Glutamicibacter soli M275.</title>
        <authorList>
            <person name="Meng X."/>
        </authorList>
    </citation>
    <scope>NUCLEOTIDE SEQUENCE [LARGE SCALE GENOMIC DNA]</scope>
    <source>
        <strain evidence="2 5">M275</strain>
    </source>
</reference>
<reference evidence="3 4" key="1">
    <citation type="submission" date="2018-01" db="EMBL/GenBank/DDBJ databases">
        <title>Glutamicibacter soli strain NHPC-3 Whole genome sequence and assembly.</title>
        <authorList>
            <person name="Choudhury P."/>
            <person name="Gupta D."/>
            <person name="Sengupta K."/>
            <person name="Jawed A."/>
            <person name="Sultana N."/>
            <person name="Saha P."/>
        </authorList>
    </citation>
    <scope>NUCLEOTIDE SEQUENCE [LARGE SCALE GENOMIC DNA]</scope>
    <source>
        <strain evidence="3 4">NHPC-3</strain>
    </source>
</reference>
<name>A0A365YFD9_9MICC</name>
<evidence type="ECO:0000313" key="5">
    <source>
        <dbReference type="Proteomes" id="UP000477543"/>
    </source>
</evidence>
<evidence type="ECO:0000313" key="4">
    <source>
        <dbReference type="Proteomes" id="UP000252167"/>
    </source>
</evidence>
<dbReference type="Proteomes" id="UP000252167">
    <property type="component" value="Unassembled WGS sequence"/>
</dbReference>
<dbReference type="Proteomes" id="UP000477543">
    <property type="component" value="Unassembled WGS sequence"/>
</dbReference>
<evidence type="ECO:0000313" key="3">
    <source>
        <dbReference type="EMBL" id="RBM01097.1"/>
    </source>
</evidence>
<dbReference type="Gene3D" id="3.30.450.40">
    <property type="match status" value="1"/>
</dbReference>
<proteinExistence type="predicted"/>
<dbReference type="EMBL" id="WYDN01000007">
    <property type="protein sequence ID" value="NAZ16235.1"/>
    <property type="molecule type" value="Genomic_DNA"/>
</dbReference>
<protein>
    <submittedName>
        <fullName evidence="3">Helix-turn-helix domain-containing protein</fullName>
    </submittedName>
    <submittedName>
        <fullName evidence="2">Transcriptional regulator</fullName>
    </submittedName>
</protein>
<sequence length="390" mass="42122">MTPARPPAAPSLQAALGAGVDPLGYARQLLPLHRSWSEGARIQREVRPVIARSWERAQGRGGESRPLPSGELAARQRENNELSILGELLSDRLLPMAGQAENQLVIADGEGYILTVLGPRAVRRQSDGIGFVAGARWREADVGTNGIGTAMAERIPVQVFGPEHAREEQHAWVCTSAPIVSPATGMLTATVTLAGSFRTAHPHTLALVSATAREAEGELLRVHQLKLNELRDAVDQPADNYVLVDEQYAVAASRGFDCPVRLSAIGGLHEGSVWVRGLGAMHAAPVPGGWMLRPIAEQTVLELCPSPMPRAVIWVGSERTEVPLNSRHWRILQLLARREQGVDAAGLRQLWQEPVTPVTVRAEVSRLRAKLGGIIAARPYRLTVPVVLPG</sequence>
<dbReference type="AlphaFoldDB" id="A0A365YFD9"/>
<evidence type="ECO:0000313" key="2">
    <source>
        <dbReference type="EMBL" id="NAZ16235.1"/>
    </source>
</evidence>
<dbReference type="InterPro" id="IPR029016">
    <property type="entry name" value="GAF-like_dom_sf"/>
</dbReference>
<dbReference type="Pfam" id="PF01590">
    <property type="entry name" value="GAF"/>
    <property type="match status" value="1"/>
</dbReference>
<accession>A0A365YFD9</accession>
<evidence type="ECO:0000259" key="1">
    <source>
        <dbReference type="Pfam" id="PF01590"/>
    </source>
</evidence>
<dbReference type="RefSeq" id="WP_047120531.1">
    <property type="nucleotide sequence ID" value="NZ_CM125969.1"/>
</dbReference>
<organism evidence="3 4">
    <name type="scientific">Glutamicibacter soli</name>
    <dbReference type="NCBI Taxonomy" id="453836"/>
    <lineage>
        <taxon>Bacteria</taxon>
        <taxon>Bacillati</taxon>
        <taxon>Actinomycetota</taxon>
        <taxon>Actinomycetes</taxon>
        <taxon>Micrococcales</taxon>
        <taxon>Micrococcaceae</taxon>
        <taxon>Glutamicibacter</taxon>
    </lineage>
</organism>
<keyword evidence="4" id="KW-1185">Reference proteome</keyword>
<dbReference type="EMBL" id="POAF01000004">
    <property type="protein sequence ID" value="RBM01097.1"/>
    <property type="molecule type" value="Genomic_DNA"/>
</dbReference>
<gene>
    <name evidence="3" type="ORF">C1H84_09920</name>
    <name evidence="2" type="ORF">GT020_09185</name>
</gene>
<dbReference type="InterPro" id="IPR003018">
    <property type="entry name" value="GAF"/>
</dbReference>
<feature type="domain" description="GAF" evidence="1">
    <location>
        <begin position="131"/>
        <end position="217"/>
    </location>
</feature>